<protein>
    <submittedName>
        <fullName evidence="3">Uncharacterized protein</fullName>
    </submittedName>
</protein>
<accession>A0A317T4K1</accession>
<evidence type="ECO:0000256" key="1">
    <source>
        <dbReference type="SAM" id="MobiDB-lite"/>
    </source>
</evidence>
<dbReference type="EMBL" id="PYWC01000001">
    <property type="protein sequence ID" value="PWW80707.1"/>
    <property type="molecule type" value="Genomic_DNA"/>
</dbReference>
<dbReference type="AlphaFoldDB" id="A0A317T4K1"/>
<evidence type="ECO:0000313" key="4">
    <source>
        <dbReference type="Proteomes" id="UP000246991"/>
    </source>
</evidence>
<evidence type="ECO:0000256" key="2">
    <source>
        <dbReference type="SAM" id="Phobius"/>
    </source>
</evidence>
<keyword evidence="2" id="KW-0812">Transmembrane</keyword>
<feature type="transmembrane region" description="Helical" evidence="2">
    <location>
        <begin position="89"/>
        <end position="108"/>
    </location>
</feature>
<comment type="caution">
    <text evidence="3">The sequence shown here is derived from an EMBL/GenBank/DDBJ whole genome shotgun (WGS) entry which is preliminary data.</text>
</comment>
<organism evidence="3 4">
    <name type="scientific">Tuber magnatum</name>
    <name type="common">white Piedmont truffle</name>
    <dbReference type="NCBI Taxonomy" id="42249"/>
    <lineage>
        <taxon>Eukaryota</taxon>
        <taxon>Fungi</taxon>
        <taxon>Dikarya</taxon>
        <taxon>Ascomycota</taxon>
        <taxon>Pezizomycotina</taxon>
        <taxon>Pezizomycetes</taxon>
        <taxon>Pezizales</taxon>
        <taxon>Tuberaceae</taxon>
        <taxon>Tuber</taxon>
    </lineage>
</organism>
<dbReference type="Proteomes" id="UP000246991">
    <property type="component" value="Unassembled WGS sequence"/>
</dbReference>
<reference evidence="3 4" key="1">
    <citation type="submission" date="2018-03" db="EMBL/GenBank/DDBJ databases">
        <title>Genomes of Pezizomycetes fungi and the evolution of truffles.</title>
        <authorList>
            <person name="Murat C."/>
            <person name="Payen T."/>
            <person name="Noel B."/>
            <person name="Kuo A."/>
            <person name="Martin F.M."/>
        </authorList>
    </citation>
    <scope>NUCLEOTIDE SEQUENCE [LARGE SCALE GENOMIC DNA]</scope>
    <source>
        <strain evidence="3">091103-1</strain>
    </source>
</reference>
<keyword evidence="2" id="KW-0472">Membrane</keyword>
<keyword evidence="4" id="KW-1185">Reference proteome</keyword>
<keyword evidence="2" id="KW-1133">Transmembrane helix</keyword>
<gene>
    <name evidence="3" type="ORF">C7212DRAFT_340837</name>
</gene>
<feature type="region of interest" description="Disordered" evidence="1">
    <location>
        <begin position="1"/>
        <end position="51"/>
    </location>
</feature>
<proteinExistence type="predicted"/>
<name>A0A317T4K1_9PEZI</name>
<sequence>MVVPISHPYPTSLESDSNFSLGGGGGGGGEKRGVLSDGVTLTGHNPSANPELMYSSMTTGSQPRLDRSLLLKPADVSLGWSLANYGVEYVTAVAMVYLIMTIVVDGSISNKA</sequence>
<evidence type="ECO:0000313" key="3">
    <source>
        <dbReference type="EMBL" id="PWW80707.1"/>
    </source>
</evidence>